<dbReference type="EMBL" id="BJYZ01000011">
    <property type="protein sequence ID" value="GEO38538.1"/>
    <property type="molecule type" value="Genomic_DNA"/>
</dbReference>
<protein>
    <submittedName>
        <fullName evidence="2">Uncharacterized protein</fullName>
    </submittedName>
</protein>
<proteinExistence type="predicted"/>
<keyword evidence="3" id="KW-1185">Reference proteome</keyword>
<feature type="compositionally biased region" description="Basic and acidic residues" evidence="1">
    <location>
        <begin position="71"/>
        <end position="86"/>
    </location>
</feature>
<name>A0A512DPZ1_9PROT</name>
<organism evidence="2 3">
    <name type="scientific">Skermanella aerolata</name>
    <dbReference type="NCBI Taxonomy" id="393310"/>
    <lineage>
        <taxon>Bacteria</taxon>
        <taxon>Pseudomonadati</taxon>
        <taxon>Pseudomonadota</taxon>
        <taxon>Alphaproteobacteria</taxon>
        <taxon>Rhodospirillales</taxon>
        <taxon>Azospirillaceae</taxon>
        <taxon>Skermanella</taxon>
    </lineage>
</organism>
<comment type="caution">
    <text evidence="2">The sequence shown here is derived from an EMBL/GenBank/DDBJ whole genome shotgun (WGS) entry which is preliminary data.</text>
</comment>
<sequence>MGEGSLRSEALGRQQGKPEIDEQPGRHDGAEDEIECHGGSLRNGVDYRFRSEPAASKPLQRTGQPVAGGKESQKCHQEQDVHHWAETPESSDDGKLIPAHIKSRCGSSPVL</sequence>
<dbReference type="AlphaFoldDB" id="A0A512DPZ1"/>
<evidence type="ECO:0000313" key="3">
    <source>
        <dbReference type="Proteomes" id="UP000321523"/>
    </source>
</evidence>
<reference evidence="2 3" key="1">
    <citation type="submission" date="2019-07" db="EMBL/GenBank/DDBJ databases">
        <title>Whole genome shotgun sequence of Skermanella aerolata NBRC 106429.</title>
        <authorList>
            <person name="Hosoyama A."/>
            <person name="Uohara A."/>
            <person name="Ohji S."/>
            <person name="Ichikawa N."/>
        </authorList>
    </citation>
    <scope>NUCLEOTIDE SEQUENCE [LARGE SCALE GENOMIC DNA]</scope>
    <source>
        <strain evidence="2 3">NBRC 106429</strain>
    </source>
</reference>
<accession>A0A512DPZ1</accession>
<feature type="region of interest" description="Disordered" evidence="1">
    <location>
        <begin position="1"/>
        <end position="111"/>
    </location>
</feature>
<evidence type="ECO:0000313" key="2">
    <source>
        <dbReference type="EMBL" id="GEO38538.1"/>
    </source>
</evidence>
<dbReference type="Proteomes" id="UP000321523">
    <property type="component" value="Unassembled WGS sequence"/>
</dbReference>
<gene>
    <name evidence="2" type="ORF">SAE02_26860</name>
</gene>
<feature type="compositionally biased region" description="Basic and acidic residues" evidence="1">
    <location>
        <begin position="16"/>
        <end position="29"/>
    </location>
</feature>
<evidence type="ECO:0000256" key="1">
    <source>
        <dbReference type="SAM" id="MobiDB-lite"/>
    </source>
</evidence>